<evidence type="ECO:0000313" key="6">
    <source>
        <dbReference type="Proteomes" id="UP000581206"/>
    </source>
</evidence>
<dbReference type="GO" id="GO:0003677">
    <property type="term" value="F:DNA binding"/>
    <property type="evidence" value="ECO:0007669"/>
    <property type="project" value="UniProtKB-KW"/>
</dbReference>
<dbReference type="Proteomes" id="UP000581206">
    <property type="component" value="Unassembled WGS sequence"/>
</dbReference>
<accession>A0A7X6KW64</accession>
<dbReference type="InterPro" id="IPR036388">
    <property type="entry name" value="WH-like_DNA-bd_sf"/>
</dbReference>
<name>A0A7X6KW64_9CELL</name>
<evidence type="ECO:0000256" key="1">
    <source>
        <dbReference type="ARBA" id="ARBA00023015"/>
    </source>
</evidence>
<dbReference type="InterPro" id="IPR000524">
    <property type="entry name" value="Tscrpt_reg_HTH_GntR"/>
</dbReference>
<organism evidence="5 6">
    <name type="scientific">Cellulomonas denverensis</name>
    <dbReference type="NCBI Taxonomy" id="264297"/>
    <lineage>
        <taxon>Bacteria</taxon>
        <taxon>Bacillati</taxon>
        <taxon>Actinomycetota</taxon>
        <taxon>Actinomycetes</taxon>
        <taxon>Micrococcales</taxon>
        <taxon>Cellulomonadaceae</taxon>
        <taxon>Cellulomonas</taxon>
    </lineage>
</organism>
<dbReference type="CDD" id="cd07377">
    <property type="entry name" value="WHTH_GntR"/>
    <property type="match status" value="1"/>
</dbReference>
<dbReference type="SUPFAM" id="SSF46785">
    <property type="entry name" value="Winged helix' DNA-binding domain"/>
    <property type="match status" value="1"/>
</dbReference>
<protein>
    <submittedName>
        <fullName evidence="5">GntR family transcriptional regulator</fullName>
    </submittedName>
</protein>
<dbReference type="InterPro" id="IPR036390">
    <property type="entry name" value="WH_DNA-bd_sf"/>
</dbReference>
<dbReference type="Gene3D" id="1.10.10.10">
    <property type="entry name" value="Winged helix-like DNA-binding domain superfamily/Winged helix DNA-binding domain"/>
    <property type="match status" value="1"/>
</dbReference>
<dbReference type="GO" id="GO:0003700">
    <property type="term" value="F:DNA-binding transcription factor activity"/>
    <property type="evidence" value="ECO:0007669"/>
    <property type="project" value="InterPro"/>
</dbReference>
<evidence type="ECO:0000313" key="5">
    <source>
        <dbReference type="EMBL" id="NKY23143.1"/>
    </source>
</evidence>
<dbReference type="PANTHER" id="PTHR38445">
    <property type="entry name" value="HTH-TYPE TRANSCRIPTIONAL REPRESSOR YTRA"/>
    <property type="match status" value="1"/>
</dbReference>
<keyword evidence="3" id="KW-0804">Transcription</keyword>
<evidence type="ECO:0000256" key="3">
    <source>
        <dbReference type="ARBA" id="ARBA00023163"/>
    </source>
</evidence>
<sequence>MLDGKGPIFVQIADRIADDIVAGVYPEHGAIPSINDFSVFFRTAPMTVGKAITQLVDQGVLYKKRGIGMFVAEGAPALLRERRAQALRTEFIAPLLREADLIGVDLPTLHQLIDQEASS</sequence>
<dbReference type="Pfam" id="PF00392">
    <property type="entry name" value="GntR"/>
    <property type="match status" value="1"/>
</dbReference>
<feature type="domain" description="HTH gntR-type" evidence="4">
    <location>
        <begin position="6"/>
        <end position="74"/>
    </location>
</feature>
<keyword evidence="1" id="KW-0805">Transcription regulation</keyword>
<dbReference type="PANTHER" id="PTHR38445:SF10">
    <property type="entry name" value="GNTR-FAMILY TRANSCRIPTIONAL REGULATOR"/>
    <property type="match status" value="1"/>
</dbReference>
<dbReference type="SMART" id="SM00345">
    <property type="entry name" value="HTH_GNTR"/>
    <property type="match status" value="1"/>
</dbReference>
<evidence type="ECO:0000259" key="4">
    <source>
        <dbReference type="PROSITE" id="PS50949"/>
    </source>
</evidence>
<keyword evidence="2" id="KW-0238">DNA-binding</keyword>
<evidence type="ECO:0000256" key="2">
    <source>
        <dbReference type="ARBA" id="ARBA00023125"/>
    </source>
</evidence>
<dbReference type="EMBL" id="JAAXOX010000004">
    <property type="protein sequence ID" value="NKY23143.1"/>
    <property type="molecule type" value="Genomic_DNA"/>
</dbReference>
<dbReference type="AlphaFoldDB" id="A0A7X6KW64"/>
<comment type="caution">
    <text evidence="5">The sequence shown here is derived from an EMBL/GenBank/DDBJ whole genome shotgun (WGS) entry which is preliminary data.</text>
</comment>
<proteinExistence type="predicted"/>
<dbReference type="PROSITE" id="PS50949">
    <property type="entry name" value="HTH_GNTR"/>
    <property type="match status" value="1"/>
</dbReference>
<reference evidence="5 6" key="1">
    <citation type="submission" date="2020-04" db="EMBL/GenBank/DDBJ databases">
        <title>MicrobeNet Type strains.</title>
        <authorList>
            <person name="Nicholson A.C."/>
        </authorList>
    </citation>
    <scope>NUCLEOTIDE SEQUENCE [LARGE SCALE GENOMIC DNA]</scope>
    <source>
        <strain evidence="5 6">ATCC BAA-788</strain>
    </source>
</reference>
<gene>
    <name evidence="5" type="ORF">HGA03_10765</name>
</gene>
<keyword evidence="6" id="KW-1185">Reference proteome</keyword>